<dbReference type="OrthoDB" id="5576875at2759"/>
<evidence type="ECO:0000256" key="1">
    <source>
        <dbReference type="SAM" id="MobiDB-lite"/>
    </source>
</evidence>
<organism evidence="2 3">
    <name type="scientific">Geotrichum candidum</name>
    <name type="common">Oospora lactis</name>
    <name type="synonym">Dipodascus geotrichum</name>
    <dbReference type="NCBI Taxonomy" id="1173061"/>
    <lineage>
        <taxon>Eukaryota</taxon>
        <taxon>Fungi</taxon>
        <taxon>Dikarya</taxon>
        <taxon>Ascomycota</taxon>
        <taxon>Saccharomycotina</taxon>
        <taxon>Dipodascomycetes</taxon>
        <taxon>Dipodascales</taxon>
        <taxon>Dipodascaceae</taxon>
        <taxon>Geotrichum</taxon>
    </lineage>
</organism>
<dbReference type="AlphaFoldDB" id="A0A0J9XEZ2"/>
<feature type="compositionally biased region" description="Polar residues" evidence="1">
    <location>
        <begin position="184"/>
        <end position="202"/>
    </location>
</feature>
<name>A0A0J9XEZ2_GEOCN</name>
<feature type="compositionally biased region" description="Polar residues" evidence="1">
    <location>
        <begin position="63"/>
        <end position="74"/>
    </location>
</feature>
<keyword evidence="3" id="KW-1185">Reference proteome</keyword>
<dbReference type="Proteomes" id="UP000242525">
    <property type="component" value="Unassembled WGS sequence"/>
</dbReference>
<evidence type="ECO:0000313" key="3">
    <source>
        <dbReference type="Proteomes" id="UP000242525"/>
    </source>
</evidence>
<feature type="region of interest" description="Disordered" evidence="1">
    <location>
        <begin position="63"/>
        <end position="87"/>
    </location>
</feature>
<comment type="caution">
    <text evidence="2">The sequence shown here is derived from an EMBL/GenBank/DDBJ whole genome shotgun (WGS) entry which is preliminary data.</text>
</comment>
<reference evidence="2" key="1">
    <citation type="submission" date="2014-03" db="EMBL/GenBank/DDBJ databases">
        <authorList>
            <person name="Casaregola S."/>
        </authorList>
    </citation>
    <scope>NUCLEOTIDE SEQUENCE [LARGE SCALE GENOMIC DNA]</scope>
    <source>
        <strain evidence="2">CLIB 918</strain>
    </source>
</reference>
<dbReference type="EMBL" id="CCBN010000013">
    <property type="protein sequence ID" value="CDO56107.1"/>
    <property type="molecule type" value="Genomic_DNA"/>
</dbReference>
<feature type="compositionally biased region" description="Low complexity" evidence="1">
    <location>
        <begin position="143"/>
        <end position="155"/>
    </location>
</feature>
<evidence type="ECO:0008006" key="4">
    <source>
        <dbReference type="Google" id="ProtNLM"/>
    </source>
</evidence>
<evidence type="ECO:0000313" key="2">
    <source>
        <dbReference type="EMBL" id="CDO56107.1"/>
    </source>
</evidence>
<proteinExistence type="predicted"/>
<feature type="region of interest" description="Disordered" evidence="1">
    <location>
        <begin position="142"/>
        <end position="205"/>
    </location>
</feature>
<protein>
    <recommendedName>
        <fullName evidence="4">DUF4050 domain-containing protein</fullName>
    </recommendedName>
</protein>
<feature type="region of interest" description="Disordered" evidence="1">
    <location>
        <begin position="228"/>
        <end position="252"/>
    </location>
</feature>
<accession>A0A0J9XEZ2</accession>
<gene>
    <name evidence="2" type="ORF">BN980_GECA13s03057g</name>
</gene>
<sequence>MPLNTSPDPITISQATHHKQNIFSFGKPPASVVLSSPSSSSSSSSMNTFFSHVCKVPRTLKNMLTRTSSPNSASDTKHKPKKRTKLKPIDLFEPLPSSTSEEYRAADQYVAANFHQKHRKYSTNVDTKQYWLPTSADRKKAKASAAATSSGTNKTLESGQAMPITNGTELPKSEITTTKTATTLESSDMAKSNENASPTTTPEEAAVITRNKHSSYYEELLAENDIDSLSISSASDGESDDEDESLTPGDRRWKLQRKAWLKPHPDVATPPRPSVVKHMSEAERITVYKYLVVNNRRLREPISLSDALIVLRSGWVASGQCPVFAVATGAL</sequence>